<dbReference type="GO" id="GO:0003677">
    <property type="term" value="F:DNA binding"/>
    <property type="evidence" value="ECO:0007669"/>
    <property type="project" value="UniProtKB-KW"/>
</dbReference>
<dbReference type="AlphaFoldDB" id="A0A9N9JK54"/>
<evidence type="ECO:0000256" key="2">
    <source>
        <dbReference type="ARBA" id="ARBA00023172"/>
    </source>
</evidence>
<dbReference type="InterPro" id="IPR052925">
    <property type="entry name" value="Phage_Integrase-like_Recomb"/>
</dbReference>
<protein>
    <submittedName>
        <fullName evidence="3">5079_t:CDS:1</fullName>
    </submittedName>
</protein>
<dbReference type="PANTHER" id="PTHR34605:SF3">
    <property type="entry name" value="P CELL-TYPE AGGLUTINATION PROTEIN MAP4-LIKE-RELATED"/>
    <property type="match status" value="1"/>
</dbReference>
<dbReference type="InterPro" id="IPR013762">
    <property type="entry name" value="Integrase-like_cat_sf"/>
</dbReference>
<dbReference type="PANTHER" id="PTHR34605">
    <property type="entry name" value="PHAGE_INTEGRASE DOMAIN-CONTAINING PROTEIN"/>
    <property type="match status" value="1"/>
</dbReference>
<proteinExistence type="predicted"/>
<dbReference type="GO" id="GO:0015074">
    <property type="term" value="P:DNA integration"/>
    <property type="evidence" value="ECO:0007669"/>
    <property type="project" value="InterPro"/>
</dbReference>
<reference evidence="3" key="1">
    <citation type="submission" date="2021-06" db="EMBL/GenBank/DDBJ databases">
        <authorList>
            <person name="Kallberg Y."/>
            <person name="Tangrot J."/>
            <person name="Rosling A."/>
        </authorList>
    </citation>
    <scope>NUCLEOTIDE SEQUENCE</scope>
    <source>
        <strain evidence="3">FL966</strain>
    </source>
</reference>
<dbReference type="Gene3D" id="1.10.150.130">
    <property type="match status" value="1"/>
</dbReference>
<keyword evidence="1" id="KW-0238">DNA-binding</keyword>
<dbReference type="InterPro" id="IPR010998">
    <property type="entry name" value="Integrase_recombinase_N"/>
</dbReference>
<accession>A0A9N9JK54</accession>
<dbReference type="GO" id="GO:0006310">
    <property type="term" value="P:DNA recombination"/>
    <property type="evidence" value="ECO:0007669"/>
    <property type="project" value="UniProtKB-KW"/>
</dbReference>
<feature type="non-terminal residue" evidence="3">
    <location>
        <position position="560"/>
    </location>
</feature>
<dbReference type="Proteomes" id="UP000789759">
    <property type="component" value="Unassembled WGS sequence"/>
</dbReference>
<name>A0A9N9JK54_9GLOM</name>
<organism evidence="3 4">
    <name type="scientific">Cetraspora pellucida</name>
    <dbReference type="NCBI Taxonomy" id="1433469"/>
    <lineage>
        <taxon>Eukaryota</taxon>
        <taxon>Fungi</taxon>
        <taxon>Fungi incertae sedis</taxon>
        <taxon>Mucoromycota</taxon>
        <taxon>Glomeromycotina</taxon>
        <taxon>Glomeromycetes</taxon>
        <taxon>Diversisporales</taxon>
        <taxon>Gigasporaceae</taxon>
        <taxon>Cetraspora</taxon>
    </lineage>
</organism>
<dbReference type="SUPFAM" id="SSF47823">
    <property type="entry name" value="lambda integrase-like, N-terminal domain"/>
    <property type="match status" value="1"/>
</dbReference>
<evidence type="ECO:0000256" key="1">
    <source>
        <dbReference type="ARBA" id="ARBA00023125"/>
    </source>
</evidence>
<keyword evidence="2" id="KW-0233">DNA recombination</keyword>
<evidence type="ECO:0000313" key="4">
    <source>
        <dbReference type="Proteomes" id="UP000789759"/>
    </source>
</evidence>
<dbReference type="EMBL" id="CAJVQA010024661">
    <property type="protein sequence ID" value="CAG8783272.1"/>
    <property type="molecule type" value="Genomic_DNA"/>
</dbReference>
<dbReference type="InterPro" id="IPR011010">
    <property type="entry name" value="DNA_brk_join_enz"/>
</dbReference>
<dbReference type="Gene3D" id="1.10.443.10">
    <property type="entry name" value="Intergrase catalytic core"/>
    <property type="match status" value="1"/>
</dbReference>
<gene>
    <name evidence="3" type="ORF">CPELLU_LOCUS16522</name>
</gene>
<keyword evidence="4" id="KW-1185">Reference proteome</keyword>
<sequence>YSYMLGIGWSKLTLNELKDLKCYSKSGVRDDEDLDNIIEVLRIDADERNWNNGRDADLKLDDMHKAKQIIVNMFLLALGKIEMKMERNFSALYRKIEECDLLDEAWPKVSLSKPQDQHEYDFLVKISKRLDKAIKVVPMANKKDFDTATLRLADNKGWSTALQIVGSIRGKDILHLRLIQKEMKVIRIKGDIIEAFNPFVTEEPLGFQNVKESLTASTIEALVTSPSAALLQVLEPPPSQRMKNDHTWTLFLEDCLRKKGCGNYNHSKMDVSRVVANVNIYDNRYVAPVSSSGFIYQKNFRRNEIMKKPELTVCGSKNRLVKMLLAKAQTLSKKTVLDSWNKQLDKAWNVYKDFCKVMNLKAFPSKVDILVSFIVWLDLTQSISGCIDVLAAVSRAYLEVQLTDPSKEYRVKRVYRTLLKDYRKAKDPNWPCDPLTVAALNLKLKDIKFGEKLFWVHISPSKTDQFANGKFISIEYSNSKYCPKQSTVVSAIVKRIAENAGLQGRFTAHSIRIGGATAAMEADMSLAQIQAIRGWDSKSVMLYLRTVGTTNLMFSKKMGF</sequence>
<dbReference type="SUPFAM" id="SSF56349">
    <property type="entry name" value="DNA breaking-rejoining enzymes"/>
    <property type="match status" value="1"/>
</dbReference>
<evidence type="ECO:0000313" key="3">
    <source>
        <dbReference type="EMBL" id="CAG8783272.1"/>
    </source>
</evidence>
<comment type="caution">
    <text evidence="3">The sequence shown here is derived from an EMBL/GenBank/DDBJ whole genome shotgun (WGS) entry which is preliminary data.</text>
</comment>